<feature type="transmembrane region" description="Helical" evidence="6">
    <location>
        <begin position="655"/>
        <end position="681"/>
    </location>
</feature>
<feature type="transmembrane region" description="Helical" evidence="6">
    <location>
        <begin position="366"/>
        <end position="386"/>
    </location>
</feature>
<feature type="transmembrane region" description="Helical" evidence="6">
    <location>
        <begin position="540"/>
        <end position="562"/>
    </location>
</feature>
<proteinExistence type="predicted"/>
<feature type="transmembrane region" description="Helical" evidence="6">
    <location>
        <begin position="180"/>
        <end position="198"/>
    </location>
</feature>
<keyword evidence="9" id="KW-1185">Reference proteome</keyword>
<dbReference type="Proteomes" id="UP000256661">
    <property type="component" value="Unassembled WGS sequence"/>
</dbReference>
<dbReference type="PROSITE" id="PS50156">
    <property type="entry name" value="SSD"/>
    <property type="match status" value="1"/>
</dbReference>
<keyword evidence="3 6" id="KW-0812">Transmembrane</keyword>
<accession>A0A3D9SW85</accession>
<evidence type="ECO:0000256" key="3">
    <source>
        <dbReference type="ARBA" id="ARBA00022692"/>
    </source>
</evidence>
<dbReference type="SUPFAM" id="SSF82866">
    <property type="entry name" value="Multidrug efflux transporter AcrB transmembrane domain"/>
    <property type="match status" value="2"/>
</dbReference>
<dbReference type="Gene3D" id="1.20.1640.10">
    <property type="entry name" value="Multidrug efflux transporter AcrB transmembrane domain"/>
    <property type="match status" value="2"/>
</dbReference>
<evidence type="ECO:0000256" key="6">
    <source>
        <dbReference type="SAM" id="Phobius"/>
    </source>
</evidence>
<evidence type="ECO:0000259" key="7">
    <source>
        <dbReference type="PROSITE" id="PS50156"/>
    </source>
</evidence>
<comment type="caution">
    <text evidence="8">The sequence shown here is derived from an EMBL/GenBank/DDBJ whole genome shotgun (WGS) entry which is preliminary data.</text>
</comment>
<feature type="transmembrane region" description="Helical" evidence="6">
    <location>
        <begin position="628"/>
        <end position="649"/>
    </location>
</feature>
<evidence type="ECO:0000313" key="9">
    <source>
        <dbReference type="Proteomes" id="UP000256661"/>
    </source>
</evidence>
<name>A0A3D9SW85_9ACTN</name>
<feature type="transmembrane region" description="Helical" evidence="6">
    <location>
        <begin position="205"/>
        <end position="225"/>
    </location>
</feature>
<dbReference type="Pfam" id="PF03176">
    <property type="entry name" value="MMPL"/>
    <property type="match status" value="2"/>
</dbReference>
<keyword evidence="5 6" id="KW-0472">Membrane</keyword>
<dbReference type="GO" id="GO:0005886">
    <property type="term" value="C:plasma membrane"/>
    <property type="evidence" value="ECO:0007669"/>
    <property type="project" value="UniProtKB-SubCell"/>
</dbReference>
<dbReference type="InterPro" id="IPR000731">
    <property type="entry name" value="SSD"/>
</dbReference>
<dbReference type="InterPro" id="IPR004869">
    <property type="entry name" value="MMPL_dom"/>
</dbReference>
<dbReference type="AlphaFoldDB" id="A0A3D9SW85"/>
<dbReference type="RefSeq" id="WP_116025382.1">
    <property type="nucleotide sequence ID" value="NZ_QTTT01000001.1"/>
</dbReference>
<evidence type="ECO:0000256" key="4">
    <source>
        <dbReference type="ARBA" id="ARBA00022989"/>
    </source>
</evidence>
<evidence type="ECO:0000256" key="2">
    <source>
        <dbReference type="ARBA" id="ARBA00022475"/>
    </source>
</evidence>
<feature type="transmembrane region" description="Helical" evidence="6">
    <location>
        <begin position="508"/>
        <end position="528"/>
    </location>
</feature>
<feature type="transmembrane region" description="Helical" evidence="6">
    <location>
        <begin position="308"/>
        <end position="335"/>
    </location>
</feature>
<keyword evidence="2" id="KW-1003">Cell membrane</keyword>
<protein>
    <submittedName>
        <fullName evidence="8">RND superfamily putative drug exporter</fullName>
    </submittedName>
</protein>
<feature type="transmembrane region" description="Helical" evidence="6">
    <location>
        <begin position="279"/>
        <end position="302"/>
    </location>
</feature>
<dbReference type="PANTHER" id="PTHR33406">
    <property type="entry name" value="MEMBRANE PROTEIN MJ1562-RELATED"/>
    <property type="match status" value="1"/>
</dbReference>
<keyword evidence="4 6" id="KW-1133">Transmembrane helix</keyword>
<evidence type="ECO:0000256" key="5">
    <source>
        <dbReference type="ARBA" id="ARBA00023136"/>
    </source>
</evidence>
<sequence length="706" mass="73783">MDAFSRFVLRHKLLIGLLWLTATLAGAVAVTQVTDRLTEDFSPPGSPARDANTAIARLYGTGGEDKPLVPVVTLPSGARVDDPAVRRALARAFEAGAERVDGLAASYADTADRRFVGEDGRTTFGLVFPRAAAGGDAEEAPDVTAPLTEAMRAELPPGSTLRVTGMDALEEGAGSEGPSVLVETVIGGVGALVVLAFVFGSPLALVPLGVAVVSILTSFLAVYGITGVTEVNFMVQFVVALIGLGVAIDYSLLLVTRWREEVAHGHRGDEAVRRAMATAGRAVVSSAVAVAIGLVVMLVLPVDFLRSIAYGGMIIPTVSALATLTLLPVILATAGPRLDRRGLRRVSPDAGRAWTAWTRRVIRWRWAAIAVSLSLLGALAVAALGLNLGEAGSDALAKRGPAYEGLSALDRAGIPSGVLTPVDVLVPQGVDPRPVAARLARVPGVRTVVAADGPGRRRDGTALITVLPVDEGGTGPGKDTVTAIRDVVPAGARVGGEAAADLDFIDQVYGTFPLMLALVALLTFVLLARAFRSLLLPLKAVLLNLLSLASVLGATVLVWQYGYGGEQLWGISATGSIATFIPVMVFAFLYGLSMDYEVFILARIREEYDRTGCTETAVVEGIGRTGRLVTSAALILFLAFASLAAAPIIEVKIFATGLGLGILLDATIIRALLVPAVVAALGRWNWWLPGWAARVLRVRPATPFTM</sequence>
<dbReference type="OrthoDB" id="7051771at2"/>
<feature type="transmembrane region" description="Helical" evidence="6">
    <location>
        <begin position="568"/>
        <end position="592"/>
    </location>
</feature>
<organism evidence="8 9">
    <name type="scientific">Thermomonospora umbrina</name>
    <dbReference type="NCBI Taxonomy" id="111806"/>
    <lineage>
        <taxon>Bacteria</taxon>
        <taxon>Bacillati</taxon>
        <taxon>Actinomycetota</taxon>
        <taxon>Actinomycetes</taxon>
        <taxon>Streptosporangiales</taxon>
        <taxon>Thermomonosporaceae</taxon>
        <taxon>Thermomonospora</taxon>
    </lineage>
</organism>
<gene>
    <name evidence="8" type="ORF">DFJ69_5731</name>
</gene>
<evidence type="ECO:0000313" key="8">
    <source>
        <dbReference type="EMBL" id="REF00203.1"/>
    </source>
</evidence>
<comment type="subcellular location">
    <subcellularLocation>
        <location evidence="1">Cell membrane</location>
        <topology evidence="1">Multi-pass membrane protein</topology>
    </subcellularLocation>
</comment>
<evidence type="ECO:0000256" key="1">
    <source>
        <dbReference type="ARBA" id="ARBA00004651"/>
    </source>
</evidence>
<feature type="transmembrane region" description="Helical" evidence="6">
    <location>
        <begin position="237"/>
        <end position="258"/>
    </location>
</feature>
<dbReference type="PANTHER" id="PTHR33406:SF13">
    <property type="entry name" value="MEMBRANE PROTEIN YDFJ"/>
    <property type="match status" value="1"/>
</dbReference>
<reference evidence="8 9" key="1">
    <citation type="submission" date="2018-08" db="EMBL/GenBank/DDBJ databases">
        <title>Sequencing the genomes of 1000 actinobacteria strains.</title>
        <authorList>
            <person name="Klenk H.-P."/>
        </authorList>
    </citation>
    <scope>NUCLEOTIDE SEQUENCE [LARGE SCALE GENOMIC DNA]</scope>
    <source>
        <strain evidence="8 9">DSM 43927</strain>
    </source>
</reference>
<dbReference type="EMBL" id="QTTT01000001">
    <property type="protein sequence ID" value="REF00203.1"/>
    <property type="molecule type" value="Genomic_DNA"/>
</dbReference>
<dbReference type="InterPro" id="IPR050545">
    <property type="entry name" value="Mycobact_MmpL"/>
</dbReference>
<feature type="domain" description="SSD" evidence="7">
    <location>
        <begin position="217"/>
        <end position="333"/>
    </location>
</feature>